<sequence length="281" mass="30289">MKNTKRYLSIFLALALAAPVFTGCDNGLDEYKSGETIAPPSDKFKAEIQFVSRLTDGALAGSDADYAAIDNYMVNTLEGRGKSWLTVLDRADGANLPKTMQTALNTKRWTAFAFNRIANKSSYQGSMLYFNGPTTEVKGTPSGSGCYVTGFAPTLNGTRTDKDEDGNVTGTTNVSFAISFNTARFENADQINAFGGKNGVLSGLHYKKQNLLMIGTVKNDLLGALQSAAANTNEAIQVREIVKGPAYTIFMLADSRFWGYVDVASTSLGNGIEAYGIHVMW</sequence>
<feature type="signal peptide" evidence="1">
    <location>
        <begin position="1"/>
        <end position="23"/>
    </location>
</feature>
<protein>
    <recommendedName>
        <fullName evidence="5">Lipoprotein</fullName>
    </recommendedName>
</protein>
<reference evidence="2" key="1">
    <citation type="submission" date="2022-01" db="EMBL/GenBank/DDBJ databases">
        <title>Novel bile acid biosynthetic pathways are enriched in the microbiome of centenarians.</title>
        <authorList>
            <person name="Sato Y."/>
            <person name="Atarashi K."/>
            <person name="Plichta R.D."/>
            <person name="Arai Y."/>
            <person name="Sasajima S."/>
            <person name="Kearney M.S."/>
            <person name="Suda W."/>
            <person name="Takeshita K."/>
            <person name="Sasaki T."/>
            <person name="Okamoto S."/>
            <person name="Skelly N.A."/>
            <person name="Okamura Y."/>
            <person name="Vlamakis H."/>
            <person name="Li Y."/>
            <person name="Tanoue T."/>
            <person name="Takei H."/>
            <person name="Nittono H."/>
            <person name="Narushima S."/>
            <person name="Irie J."/>
            <person name="Itoh H."/>
            <person name="Moriya K."/>
            <person name="Sugiura Y."/>
            <person name="Suematsu M."/>
            <person name="Moritoki N."/>
            <person name="Shibata S."/>
            <person name="Littman R.D."/>
            <person name="Fischbach A.M."/>
            <person name="Uwamino Y."/>
            <person name="Inoue T."/>
            <person name="Honda A."/>
            <person name="Hattori M."/>
            <person name="Murai T."/>
            <person name="Xavier J.R."/>
            <person name="Hirose N."/>
            <person name="Honda K."/>
        </authorList>
    </citation>
    <scope>NUCLEOTIDE SEQUENCE</scope>
    <source>
        <strain evidence="2">CE91-St16</strain>
    </source>
</reference>
<evidence type="ECO:0000313" key="4">
    <source>
        <dbReference type="Proteomes" id="UP001055105"/>
    </source>
</evidence>
<dbReference type="EMBL" id="JAWDES010000005">
    <property type="protein sequence ID" value="MDU0260443.1"/>
    <property type="molecule type" value="Genomic_DNA"/>
</dbReference>
<evidence type="ECO:0008006" key="5">
    <source>
        <dbReference type="Google" id="ProtNLM"/>
    </source>
</evidence>
<dbReference type="Proteomes" id="UP001181347">
    <property type="component" value="Unassembled WGS sequence"/>
</dbReference>
<proteinExistence type="predicted"/>
<dbReference type="RefSeq" id="WP_195559512.1">
    <property type="nucleotide sequence ID" value="NZ_AP025581.1"/>
</dbReference>
<name>A0AA37KRR7_9BACT</name>
<evidence type="ECO:0000256" key="1">
    <source>
        <dbReference type="SAM" id="SignalP"/>
    </source>
</evidence>
<evidence type="ECO:0000313" key="2">
    <source>
        <dbReference type="EMBL" id="GKI19759.1"/>
    </source>
</evidence>
<reference evidence="3" key="2">
    <citation type="submission" date="2023-10" db="EMBL/GenBank/DDBJ databases">
        <title>Genome Sequence of the Bacteria from From Gut Wall in Crohn's Disease.</title>
        <authorList>
            <person name="Rodriguez-Palacios A."/>
        </authorList>
    </citation>
    <scope>NUCLEOTIDE SEQUENCE</scope>
    <source>
        <strain evidence="3">CavFT-hAR58</strain>
    </source>
</reference>
<keyword evidence="1" id="KW-0732">Signal</keyword>
<organism evidence="2 4">
    <name type="scientific">Alistipes finegoldii</name>
    <dbReference type="NCBI Taxonomy" id="214856"/>
    <lineage>
        <taxon>Bacteria</taxon>
        <taxon>Pseudomonadati</taxon>
        <taxon>Bacteroidota</taxon>
        <taxon>Bacteroidia</taxon>
        <taxon>Bacteroidales</taxon>
        <taxon>Rikenellaceae</taxon>
        <taxon>Alistipes</taxon>
    </lineage>
</organism>
<evidence type="ECO:0000313" key="3">
    <source>
        <dbReference type="EMBL" id="MDU0260443.1"/>
    </source>
</evidence>
<dbReference type="Proteomes" id="UP001055105">
    <property type="component" value="Unassembled WGS sequence"/>
</dbReference>
<comment type="caution">
    <text evidence="2">The sequence shown here is derived from an EMBL/GenBank/DDBJ whole genome shotgun (WGS) entry which is preliminary data.</text>
</comment>
<dbReference type="PROSITE" id="PS51257">
    <property type="entry name" value="PROKAR_LIPOPROTEIN"/>
    <property type="match status" value="1"/>
</dbReference>
<dbReference type="AlphaFoldDB" id="A0AA37KRR7"/>
<dbReference type="EMBL" id="BQOL01000002">
    <property type="protein sequence ID" value="GKI19759.1"/>
    <property type="molecule type" value="Genomic_DNA"/>
</dbReference>
<feature type="chain" id="PRO_5041294919" description="Lipoprotein" evidence="1">
    <location>
        <begin position="24"/>
        <end position="281"/>
    </location>
</feature>
<gene>
    <name evidence="2" type="ORF">CE91St16_26670</name>
    <name evidence="3" type="ORF">RVH17_10045</name>
</gene>
<accession>A0AA37KRR7</accession>